<dbReference type="GO" id="GO:0005975">
    <property type="term" value="P:carbohydrate metabolic process"/>
    <property type="evidence" value="ECO:0007669"/>
    <property type="project" value="InterPro"/>
</dbReference>
<dbReference type="InterPro" id="IPR017853">
    <property type="entry name" value="GH"/>
</dbReference>
<dbReference type="Pfam" id="PF21365">
    <property type="entry name" value="Glyco_hydro_31_3rd"/>
    <property type="match status" value="1"/>
</dbReference>
<evidence type="ECO:0000259" key="5">
    <source>
        <dbReference type="Pfam" id="PF21365"/>
    </source>
</evidence>
<keyword evidence="7" id="KW-1185">Reference proteome</keyword>
<evidence type="ECO:0000259" key="4">
    <source>
        <dbReference type="Pfam" id="PF17137"/>
    </source>
</evidence>
<dbReference type="InterPro" id="IPR048395">
    <property type="entry name" value="Glyco_hydro_31_C"/>
</dbReference>
<reference evidence="6 7" key="1">
    <citation type="submission" date="2020-11" db="EMBL/GenBank/DDBJ databases">
        <title>Carbohydrate-dependent, anaerobic sulfur respiration: A novel catabolism in halophilic archaea.</title>
        <authorList>
            <person name="Sorokin D.Y."/>
            <person name="Messina E."/>
            <person name="Smedile F."/>
            <person name="La Cono V."/>
            <person name="Hallsworth J.E."/>
            <person name="Yakimov M.M."/>
        </authorList>
    </citation>
    <scope>NUCLEOTIDE SEQUENCE [LARGE SCALE GENOMIC DNA]</scope>
    <source>
        <strain evidence="6 7">HSR-Est</strain>
    </source>
</reference>
<feature type="domain" description="DUF5110" evidence="4">
    <location>
        <begin position="615"/>
        <end position="685"/>
    </location>
</feature>
<feature type="domain" description="Glycoside hydrolase family 31 TIM barrel" evidence="3">
    <location>
        <begin position="195"/>
        <end position="501"/>
    </location>
</feature>
<keyword evidence="2 6" id="KW-0378">Hydrolase</keyword>
<dbReference type="GO" id="GO:0090599">
    <property type="term" value="F:alpha-glucosidase activity"/>
    <property type="evidence" value="ECO:0007669"/>
    <property type="project" value="TreeGrafter"/>
</dbReference>
<name>A0A897NZP2_9EURY</name>
<dbReference type="InterPro" id="IPR000322">
    <property type="entry name" value="Glyco_hydro_31_TIM"/>
</dbReference>
<evidence type="ECO:0000256" key="1">
    <source>
        <dbReference type="ARBA" id="ARBA00007806"/>
    </source>
</evidence>
<evidence type="ECO:0000313" key="7">
    <source>
        <dbReference type="Proteomes" id="UP000663292"/>
    </source>
</evidence>
<dbReference type="EMBL" id="CP064791">
    <property type="protein sequence ID" value="QSG15516.1"/>
    <property type="molecule type" value="Genomic_DNA"/>
</dbReference>
<dbReference type="PANTHER" id="PTHR22762:SF89">
    <property type="entry name" value="ALPHA-XYLOSIDASE"/>
    <property type="match status" value="1"/>
</dbReference>
<dbReference type="Proteomes" id="UP000663292">
    <property type="component" value="Chromosome"/>
</dbReference>
<feature type="domain" description="Glycosyl hydrolase family 31 C-terminal" evidence="5">
    <location>
        <begin position="509"/>
        <end position="599"/>
    </location>
</feature>
<dbReference type="CDD" id="cd06595">
    <property type="entry name" value="GH31_u1"/>
    <property type="match status" value="1"/>
</dbReference>
<organism evidence="6 7">
    <name type="scientific">Halapricum desulfuricans</name>
    <dbReference type="NCBI Taxonomy" id="2841257"/>
    <lineage>
        <taxon>Archaea</taxon>
        <taxon>Methanobacteriati</taxon>
        <taxon>Methanobacteriota</taxon>
        <taxon>Stenosarchaea group</taxon>
        <taxon>Halobacteria</taxon>
        <taxon>Halobacteriales</taxon>
        <taxon>Haloarculaceae</taxon>
        <taxon>Halapricum</taxon>
    </lineage>
</organism>
<evidence type="ECO:0000256" key="2">
    <source>
        <dbReference type="RuleBase" id="RU361185"/>
    </source>
</evidence>
<dbReference type="Gene3D" id="3.20.20.80">
    <property type="entry name" value="Glycosidases"/>
    <property type="match status" value="1"/>
</dbReference>
<dbReference type="Gene3D" id="2.60.40.1180">
    <property type="entry name" value="Golgi alpha-mannosidase II"/>
    <property type="match status" value="1"/>
</dbReference>
<dbReference type="PANTHER" id="PTHR22762">
    <property type="entry name" value="ALPHA-GLUCOSIDASE"/>
    <property type="match status" value="1"/>
</dbReference>
<dbReference type="Pfam" id="PF01055">
    <property type="entry name" value="Glyco_hydro_31_2nd"/>
    <property type="match status" value="1"/>
</dbReference>
<evidence type="ECO:0000313" key="6">
    <source>
        <dbReference type="EMBL" id="QSG15516.1"/>
    </source>
</evidence>
<dbReference type="InterPro" id="IPR033403">
    <property type="entry name" value="DUF5110"/>
</dbReference>
<dbReference type="AlphaFoldDB" id="A0A897NZP2"/>
<dbReference type="RefSeq" id="WP_229120784.1">
    <property type="nucleotide sequence ID" value="NZ_CP064791.1"/>
</dbReference>
<dbReference type="GO" id="GO:0006491">
    <property type="term" value="P:N-glycan processing"/>
    <property type="evidence" value="ECO:0007669"/>
    <property type="project" value="TreeGrafter"/>
</dbReference>
<sequence length="895" mass="101379">MTLASYHVPEFSPVADEAAIVRGDRFRFTVLTPRLVRAEYDPDGEFEDRPSQVFWHRDQPVPDFEASRDDGRLVIETEAIRLEYAANEPFAPSTLSAHVRELGSVWHYGDDDLGNMGGTVRTLDRVEGSTALEPGLLGGDGWTVHEDTDRLVFDADGWVTPRDAHEDYEDIYFFGYGHAYLDALEDFTAVSGDVPMVPRWALGNWWSRYDHYSDDQLRELMTRFREEELPLSVCVLDMDWHVTDNEYHNGWTGWTWNDELFPDPEGFIDWLHEEGLRTTLNIHPAEGVYPHEDAYPDIAEHMGIDPASERPVEFDASDTQFLRGYFEHVINPLEETGVDFWWIDWQQWEESPEMDGLDPLWALNHLHALDRTRDDRRPFILSRWGGLGGHRYPIGFSGDAYISWDSLAFQPYLTATGSNVDFGWWSHDIGGHFGATGTPTGFGELYARWAQFGAFSPINRIHTGNIEYIDKRPWTFEPTVRETLGETLRLRHALIPYLYTMAWRNHDRGVPLIRPMYYHHPGTELAYHVPQQYYFGSELVVAPHVRERDEATNLARQTVWLPDGEWFEFDSGRPSRAGLHARYGDLGDVPSYAKAGAIVPMDGEPGFGDTAAPETLRVLAFPGADNTFDLYEDDGTSRAYRDGEYATTTLRQSYEPGQVELTVEAATGATEHVPETRDLELCVRGVREDLAVEIDGADGSVEYDPEARTQEVTIPAHDTSSSVTVRLAASDADVIAAEDSRLDRVRELLRHLEIPARSKSQLDDYASAFVAGERTDLDWLGNFRERLTGEQARAIVETLCDVGVAHLDNAETERILLWNGDGRTDVTYRLSTFERGEIPLETEGDIETGPLPALRILELDDLDGQDWTLTVEYADAGSVSFEGEGEAESYEGEIW</sequence>
<evidence type="ECO:0000259" key="3">
    <source>
        <dbReference type="Pfam" id="PF01055"/>
    </source>
</evidence>
<proteinExistence type="inferred from homology"/>
<dbReference type="SUPFAM" id="SSF51445">
    <property type="entry name" value="(Trans)glycosidases"/>
    <property type="match status" value="1"/>
</dbReference>
<dbReference type="SUPFAM" id="SSF51011">
    <property type="entry name" value="Glycosyl hydrolase domain"/>
    <property type="match status" value="1"/>
</dbReference>
<gene>
    <name evidence="6" type="ORF">HSEST_1998</name>
</gene>
<keyword evidence="2" id="KW-0326">Glycosidase</keyword>
<dbReference type="GeneID" id="68858632"/>
<dbReference type="Pfam" id="PF17137">
    <property type="entry name" value="DUF5110"/>
    <property type="match status" value="1"/>
</dbReference>
<comment type="similarity">
    <text evidence="1 2">Belongs to the glycosyl hydrolase 31 family.</text>
</comment>
<dbReference type="InterPro" id="IPR013780">
    <property type="entry name" value="Glyco_hydro_b"/>
</dbReference>
<protein>
    <submittedName>
        <fullName evidence="6">Alpha-glucosidase, family 31 of glycosyl hydrolase</fullName>
    </submittedName>
</protein>
<accession>A0A897NZP2</accession>